<reference evidence="1 2" key="1">
    <citation type="submission" date="2021-08" db="EMBL/GenBank/DDBJ databases">
        <title>WGS of actinomycetes from Thailand.</title>
        <authorList>
            <person name="Thawai C."/>
        </authorList>
    </citation>
    <scope>NUCLEOTIDE SEQUENCE [LARGE SCALE GENOMIC DNA]</scope>
    <source>
        <strain evidence="1 2">PLK6-54</strain>
    </source>
</reference>
<dbReference type="Gene3D" id="3.30.750.24">
    <property type="entry name" value="STAS domain"/>
    <property type="match status" value="1"/>
</dbReference>
<evidence type="ECO:0008006" key="3">
    <source>
        <dbReference type="Google" id="ProtNLM"/>
    </source>
</evidence>
<sequence>MVVVDVSGLPAAGAPPEGEPLAGLGAVAALARLRLAARRTGHRVRLCGASADLRALVELAGLGGEFEWEAEEGEEPRGVEE</sequence>
<dbReference type="InterPro" id="IPR036513">
    <property type="entry name" value="STAS_dom_sf"/>
</dbReference>
<proteinExistence type="predicted"/>
<gene>
    <name evidence="1" type="ORF">K7862_12700</name>
</gene>
<evidence type="ECO:0000313" key="1">
    <source>
        <dbReference type="EMBL" id="MBY8878488.1"/>
    </source>
</evidence>
<organism evidence="1 2">
    <name type="scientific">Actinacidiphila acidipaludis</name>
    <dbReference type="NCBI Taxonomy" id="2873382"/>
    <lineage>
        <taxon>Bacteria</taxon>
        <taxon>Bacillati</taxon>
        <taxon>Actinomycetota</taxon>
        <taxon>Actinomycetes</taxon>
        <taxon>Kitasatosporales</taxon>
        <taxon>Streptomycetaceae</taxon>
        <taxon>Actinacidiphila</taxon>
    </lineage>
</organism>
<keyword evidence="2" id="KW-1185">Reference proteome</keyword>
<dbReference type="Proteomes" id="UP000778578">
    <property type="component" value="Unassembled WGS sequence"/>
</dbReference>
<protein>
    <recommendedName>
        <fullName evidence="3">STAS domain-containing protein</fullName>
    </recommendedName>
</protein>
<evidence type="ECO:0000313" key="2">
    <source>
        <dbReference type="Proteomes" id="UP000778578"/>
    </source>
</evidence>
<dbReference type="EMBL" id="JAINZZ010000011">
    <property type="protein sequence ID" value="MBY8878488.1"/>
    <property type="molecule type" value="Genomic_DNA"/>
</dbReference>
<comment type="caution">
    <text evidence="1">The sequence shown here is derived from an EMBL/GenBank/DDBJ whole genome shotgun (WGS) entry which is preliminary data.</text>
</comment>
<name>A0ABS7Q5Q2_9ACTN</name>
<accession>A0ABS7Q5Q2</accession>